<dbReference type="Proteomes" id="UP000732193">
    <property type="component" value="Unassembled WGS sequence"/>
</dbReference>
<keyword evidence="2" id="KW-1185">Reference proteome</keyword>
<accession>A0AAE2W028</accession>
<evidence type="ECO:0000313" key="1">
    <source>
        <dbReference type="EMBL" id="MBM1714062.1"/>
    </source>
</evidence>
<dbReference type="AlphaFoldDB" id="A0AAE2W028"/>
<sequence length="263" mass="28770">MKLETVTLKLPPKLLDDAGVVASGQDVTIGHLVRHLLAKEVARRLHPKPSNRAADALVAALQALLARDFAEATGWRDLATRLARHGYELRPAGGGIALYKRSCGTRVCKGSELGFGYGILVRRFRAAMPGHPHGTLDQCFDTGPLEKPAPEPFGSAPPKHHLAPLFETAPDWAALAEGLRKQGYYLRAQGTGLAIYGEKDGRHLCNTAAVGFRYRKLVKRFGAPMPGHPHGQQWIKKNTVVQNDDAPEFEVIDTEWRPLPAET</sequence>
<reference evidence="1 2" key="1">
    <citation type="submission" date="2021-01" db="EMBL/GenBank/DDBJ databases">
        <title>Diatom-associated Roseobacters Show Island Model of Population Structure.</title>
        <authorList>
            <person name="Qu L."/>
            <person name="Feng X."/>
            <person name="Chen Y."/>
            <person name="Li L."/>
            <person name="Wang X."/>
            <person name="Hu Z."/>
            <person name="Wang H."/>
            <person name="Luo H."/>
        </authorList>
    </citation>
    <scope>NUCLEOTIDE SEQUENCE [LARGE SCALE GENOMIC DNA]</scope>
    <source>
        <strain evidence="1 2">TR60-84</strain>
    </source>
</reference>
<protein>
    <submittedName>
        <fullName evidence="1">Uncharacterized protein</fullName>
    </submittedName>
</protein>
<dbReference type="EMBL" id="JAFBRM010000002">
    <property type="protein sequence ID" value="MBM1714062.1"/>
    <property type="molecule type" value="Genomic_DNA"/>
</dbReference>
<organism evidence="1 2">
    <name type="scientific">Sulfitobacter geojensis</name>
    <dbReference type="NCBI Taxonomy" id="1342299"/>
    <lineage>
        <taxon>Bacteria</taxon>
        <taxon>Pseudomonadati</taxon>
        <taxon>Pseudomonadota</taxon>
        <taxon>Alphaproteobacteria</taxon>
        <taxon>Rhodobacterales</taxon>
        <taxon>Roseobacteraceae</taxon>
        <taxon>Sulfitobacter</taxon>
    </lineage>
</organism>
<comment type="caution">
    <text evidence="1">The sequence shown here is derived from an EMBL/GenBank/DDBJ whole genome shotgun (WGS) entry which is preliminary data.</text>
</comment>
<proteinExistence type="predicted"/>
<gene>
    <name evidence="1" type="ORF">JQV55_10840</name>
</gene>
<dbReference type="RefSeq" id="WP_203242274.1">
    <property type="nucleotide sequence ID" value="NZ_JAFBRH010000002.1"/>
</dbReference>
<evidence type="ECO:0000313" key="2">
    <source>
        <dbReference type="Proteomes" id="UP000732193"/>
    </source>
</evidence>
<name>A0AAE2W028_9RHOB</name>